<evidence type="ECO:0000256" key="1">
    <source>
        <dbReference type="SAM" id="MobiDB-lite"/>
    </source>
</evidence>
<feature type="compositionally biased region" description="Low complexity" evidence="1">
    <location>
        <begin position="612"/>
        <end position="629"/>
    </location>
</feature>
<keyword evidence="2" id="KW-0732">Signal</keyword>
<feature type="region of interest" description="Disordered" evidence="1">
    <location>
        <begin position="172"/>
        <end position="205"/>
    </location>
</feature>
<protein>
    <recommendedName>
        <fullName evidence="3">Apple domain-containing protein</fullName>
    </recommendedName>
</protein>
<dbReference type="SMART" id="SM00473">
    <property type="entry name" value="PAN_AP"/>
    <property type="match status" value="3"/>
</dbReference>
<dbReference type="PANTHER" id="PTHR48125:SF10">
    <property type="entry name" value="OS12G0136300 PROTEIN"/>
    <property type="match status" value="1"/>
</dbReference>
<dbReference type="PROSITE" id="PS50948">
    <property type="entry name" value="PAN"/>
    <property type="match status" value="1"/>
</dbReference>
<feature type="region of interest" description="Disordered" evidence="1">
    <location>
        <begin position="1181"/>
        <end position="1222"/>
    </location>
</feature>
<evidence type="ECO:0000256" key="2">
    <source>
        <dbReference type="SAM" id="SignalP"/>
    </source>
</evidence>
<organism evidence="4 5">
    <name type="scientific">Heterodera trifolii</name>
    <dbReference type="NCBI Taxonomy" id="157864"/>
    <lineage>
        <taxon>Eukaryota</taxon>
        <taxon>Metazoa</taxon>
        <taxon>Ecdysozoa</taxon>
        <taxon>Nematoda</taxon>
        <taxon>Chromadorea</taxon>
        <taxon>Rhabditida</taxon>
        <taxon>Tylenchina</taxon>
        <taxon>Tylenchomorpha</taxon>
        <taxon>Tylenchoidea</taxon>
        <taxon>Heteroderidae</taxon>
        <taxon>Heteroderinae</taxon>
        <taxon>Heterodera</taxon>
    </lineage>
</organism>
<gene>
    <name evidence="4" type="ORF">niasHT_017014</name>
</gene>
<comment type="caution">
    <text evidence="4">The sequence shown here is derived from an EMBL/GenBank/DDBJ whole genome shotgun (WGS) entry which is preliminary data.</text>
</comment>
<feature type="compositionally biased region" description="Low complexity" evidence="1">
    <location>
        <begin position="1422"/>
        <end position="1432"/>
    </location>
</feature>
<feature type="signal peptide" evidence="2">
    <location>
        <begin position="1"/>
        <end position="32"/>
    </location>
</feature>
<keyword evidence="5" id="KW-1185">Reference proteome</keyword>
<name>A0ABD2LB06_9BILA</name>
<dbReference type="Pfam" id="PF00024">
    <property type="entry name" value="PAN_1"/>
    <property type="match status" value="1"/>
</dbReference>
<feature type="region of interest" description="Disordered" evidence="1">
    <location>
        <begin position="1281"/>
        <end position="1370"/>
    </location>
</feature>
<feature type="compositionally biased region" description="Low complexity" evidence="1">
    <location>
        <begin position="1338"/>
        <end position="1351"/>
    </location>
</feature>
<dbReference type="SUPFAM" id="SSF57414">
    <property type="entry name" value="Hairpin loop containing domain-like"/>
    <property type="match status" value="2"/>
</dbReference>
<proteinExistence type="predicted"/>
<evidence type="ECO:0000313" key="4">
    <source>
        <dbReference type="EMBL" id="KAL3112241.1"/>
    </source>
</evidence>
<reference evidence="4 5" key="1">
    <citation type="submission" date="2024-10" db="EMBL/GenBank/DDBJ databases">
        <authorList>
            <person name="Kim D."/>
        </authorList>
    </citation>
    <scope>NUCLEOTIDE SEQUENCE [LARGE SCALE GENOMIC DNA]</scope>
    <source>
        <strain evidence="4">BH-2024</strain>
    </source>
</reference>
<feature type="chain" id="PRO_5044756200" description="Apple domain-containing protein" evidence="2">
    <location>
        <begin position="33"/>
        <end position="1458"/>
    </location>
</feature>
<feature type="compositionally biased region" description="Acidic residues" evidence="1">
    <location>
        <begin position="816"/>
        <end position="828"/>
    </location>
</feature>
<sequence length="1458" mass="155833">MPPIFVPTEHTLLLIMSLLILMILNNDHQHYGRPVLAQSDLETAADLTIFTNRPPRARLFVGKPALHHHHHQQVLAPVIAASPPSPTTLAQMMHANPLLATLSMFNDNNNDNDDISNNKLETLGIGHGSQFGTETTTAVPKTVTVPSLLAKSQFKSTKAKGRVMQIAATANASSSLSAPFLPPNPSANFGTTKTTAPPQQQQQQQQQMDNFDMLYQIFNVSMFDLADQQQEEKPEEVDRLPFLLPLVTRAEERRRTEASKHRSAIANNRRLDGKFDYRSDLVELGKASDQEPAQAQQQAAMIVGVDEMLDEEDNTTLPFEITDALTNALSSPNGGIMPTTTTAMAQIVADDNGTGSRGEEDKQLTALQAQEQFPLEELRRRLKYPWERERGEHGTMSTTAPAPGATVRPADAIVGPLSSSLSSASILASPPATALPPLPSVMPGASFYVDQHVSRGSFGRDRADLTPNLVYDPNVLQSRYGFGGLLLPAEAVPLDDNDDRLVRGQQRWPPPAAGATTRQRGPYAYHWPILAASAGAPASSSVLPSAAAAVFIIPPSPRLSVARAVVPSPQGTRTEAAPPQGANGGEHLSPAEGSSAKSAVPTGDKRLGFWPQQSSSSSNGSANCGQGQQKQSVPLATTAKAVPNGGEALVPFNGNHLQWVPARVAAKGVPTSSANRRKTEEEDNLGTNSDIGTRRWPCLADPVDLVLADSPPAVGQPIAVCFRRMRQCVLRWAPPPLQRRVGLSRVECIQFCVGHGQCSSLTYAHPSSTCELFLTRNGTGTAQLFHHREFDYFESKLGHGTALRDCWDDFLPHDGPDDDDDDGNDDDANFGPNPAPSTVKQLLIDSGDEFGGQQRDTLYYSNRTTVPYPSSLTTTIQTTTTTMTTMSSTTTTTPAGAVPRETCASADRDIVVFKSKGYRLATPSGGTETAGDGATVAQNAVLTQHSSETECSFSCLVNMANGVTPFECLAATFDSMLAQCALHGIGSSADGSIHLVPDSAFSHYEKGCILTEIVELCRGYPIIRYPQKTLLGFAIGTRRAASLLDCLELCLAHNNFNSNHHHSHRRQSPAPSSSSSSSSTAAAAMIWCRSVVFFYEESAIAAVVGGAGADDGSSVGTGGGDGQNCVLNSESGDSAPQFFVDETEALVDYATFDDCYQLGDADTDANDASDVQGTVAAAAATATGGEKRAASASGTDSNAGGKAASSSRADVAESRSRSQKAIALDRKKMVPKLHKLRPLPEERQQQQLHQQQLLLGHDHETVGLKNIGLKWRRRMGGQKIVFPSDKNGQQQRPLIGDGGGQFGTNTANGRRQASLAATAASISGKQPPPRAAAIQLTAPAAEQSATAAAQHQRGKATAAQHQRAKGGEEGQQQIVAELSAVYSVEEEEGTRKINNDNGGVSGREAAETKGVGGGERQRHQQRQQQTMRVEGQTKMAQRQRHRNLTRKLFLFAGPDPPD</sequence>
<feature type="domain" description="Apple" evidence="3">
    <location>
        <begin position="721"/>
        <end position="797"/>
    </location>
</feature>
<dbReference type="EMBL" id="JBICBT010000479">
    <property type="protein sequence ID" value="KAL3112241.1"/>
    <property type="molecule type" value="Genomic_DNA"/>
</dbReference>
<dbReference type="Proteomes" id="UP001620626">
    <property type="component" value="Unassembled WGS sequence"/>
</dbReference>
<accession>A0ABD2LB06</accession>
<feature type="region of interest" description="Disordered" evidence="1">
    <location>
        <begin position="666"/>
        <end position="689"/>
    </location>
</feature>
<feature type="region of interest" description="Disordered" evidence="1">
    <location>
        <begin position="565"/>
        <end position="634"/>
    </location>
</feature>
<feature type="compositionally biased region" description="Polar residues" evidence="1">
    <location>
        <begin position="1192"/>
        <end position="1208"/>
    </location>
</feature>
<feature type="region of interest" description="Disordered" evidence="1">
    <location>
        <begin position="1387"/>
        <end position="1458"/>
    </location>
</feature>
<dbReference type="PANTHER" id="PTHR48125">
    <property type="entry name" value="LP07818P1"/>
    <property type="match status" value="1"/>
</dbReference>
<dbReference type="InterPro" id="IPR003609">
    <property type="entry name" value="Pan_app"/>
</dbReference>
<evidence type="ECO:0000313" key="5">
    <source>
        <dbReference type="Proteomes" id="UP001620626"/>
    </source>
</evidence>
<feature type="region of interest" description="Disordered" evidence="1">
    <location>
        <begin position="814"/>
        <end position="837"/>
    </location>
</feature>
<evidence type="ECO:0000259" key="3">
    <source>
        <dbReference type="PROSITE" id="PS50948"/>
    </source>
</evidence>